<protein>
    <recommendedName>
        <fullName evidence="3">Lin1244/Lin1753-like N-terminal domain-containing protein</fullName>
    </recommendedName>
</protein>
<accession>A0A6M3JKC7</accession>
<gene>
    <name evidence="2" type="ORF">MM415A03677_0010</name>
</gene>
<feature type="region of interest" description="Disordered" evidence="1">
    <location>
        <begin position="86"/>
        <end position="119"/>
    </location>
</feature>
<proteinExistence type="predicted"/>
<organism evidence="2">
    <name type="scientific">viral metagenome</name>
    <dbReference type="NCBI Taxonomy" id="1070528"/>
    <lineage>
        <taxon>unclassified sequences</taxon>
        <taxon>metagenomes</taxon>
        <taxon>organismal metagenomes</taxon>
    </lineage>
</organism>
<sequence>MGNDPAFLFYPGDWLGGTMTMTRSHKGAYMDLLMAQFNSGRLSIDEIKTVLGQDYESMWNVILKKKFLVDGTGLFYNEKLDNEVTKRRKYTEGRRENLKGESKPHVAPHMDKHMENGNEDRNRDIIKDEDKIREIVTEFYKYQKAQFSDLVKVDDKKINDGILVIDKLMRIDNFKLEVVTEVLKFIVNDSFWARQVLSLNGLRVKKPNGNTKFVNALLKSKDIGKSNVSKHNQSVIDEWIKSKENDNEG</sequence>
<evidence type="ECO:0000256" key="1">
    <source>
        <dbReference type="SAM" id="MobiDB-lite"/>
    </source>
</evidence>
<evidence type="ECO:0008006" key="3">
    <source>
        <dbReference type="Google" id="ProtNLM"/>
    </source>
</evidence>
<reference evidence="2" key="1">
    <citation type="submission" date="2020-03" db="EMBL/GenBank/DDBJ databases">
        <title>The deep terrestrial virosphere.</title>
        <authorList>
            <person name="Holmfeldt K."/>
            <person name="Nilsson E."/>
            <person name="Simone D."/>
            <person name="Lopez-Fernandez M."/>
            <person name="Wu X."/>
            <person name="de Brujin I."/>
            <person name="Lundin D."/>
            <person name="Andersson A."/>
            <person name="Bertilsson S."/>
            <person name="Dopson M."/>
        </authorList>
    </citation>
    <scope>NUCLEOTIDE SEQUENCE</scope>
    <source>
        <strain evidence="2">MM415A03677</strain>
    </source>
</reference>
<dbReference type="EMBL" id="MT141802">
    <property type="protein sequence ID" value="QJA70554.1"/>
    <property type="molecule type" value="Genomic_DNA"/>
</dbReference>
<name>A0A6M3JKC7_9ZZZZ</name>
<dbReference type="AlphaFoldDB" id="A0A6M3JKC7"/>
<evidence type="ECO:0000313" key="2">
    <source>
        <dbReference type="EMBL" id="QJA70554.1"/>
    </source>
</evidence>